<reference evidence="1 2" key="1">
    <citation type="journal article" date="2020" name="Mol. Biol. Evol.">
        <title>Life and death of selfish genes: comparative genomics reveals the dynamic evolution of cytoplasmic incompatibility.</title>
        <authorList>
            <person name="Martinez J."/>
            <person name="Klasson L."/>
            <person name="Welch J."/>
            <person name="Jiggins F.M."/>
        </authorList>
    </citation>
    <scope>NUCLEOTIDE SEQUENCE [LARGE SCALE GENOMIC DNA]</scope>
    <source>
        <strain evidence="1">WNik</strain>
    </source>
</reference>
<evidence type="ECO:0000313" key="1">
    <source>
        <dbReference type="EMBL" id="QMV47255.1"/>
    </source>
</evidence>
<sequence>MSSQCLTLGSRRLKFNQIIKARSQTGMTPYLTVIPRFIRGISSANKQRDDELLNRHSATNRHTAIHSWLTLPRKSREKVKTFLS</sequence>
<organism evidence="1 2">
    <name type="scientific">Wolbachia pipientis</name>
    <dbReference type="NCBI Taxonomy" id="955"/>
    <lineage>
        <taxon>Bacteria</taxon>
        <taxon>Pseudomonadati</taxon>
        <taxon>Pseudomonadota</taxon>
        <taxon>Alphaproteobacteria</taxon>
        <taxon>Rickettsiales</taxon>
        <taxon>Anaplasmataceae</taxon>
        <taxon>Wolbachieae</taxon>
        <taxon>Wolbachia</taxon>
    </lineage>
</organism>
<name>A0A7G5CDH1_WOLPI</name>
<dbReference type="EMBL" id="CP050530">
    <property type="protein sequence ID" value="QMV47255.1"/>
    <property type="molecule type" value="Genomic_DNA"/>
</dbReference>
<dbReference type="Proteomes" id="UP000515596">
    <property type="component" value="Chromosome"/>
</dbReference>
<protein>
    <submittedName>
        <fullName evidence="1">Uncharacterized protein</fullName>
    </submittedName>
</protein>
<gene>
    <name evidence="1" type="ORF">HC356_04515</name>
</gene>
<proteinExistence type="predicted"/>
<evidence type="ECO:0000313" key="2">
    <source>
        <dbReference type="Proteomes" id="UP000515596"/>
    </source>
</evidence>
<dbReference type="RefSeq" id="WP_182183054.1">
    <property type="nucleotide sequence ID" value="NZ_CP050530.1"/>
</dbReference>
<dbReference type="AlphaFoldDB" id="A0A7G5CDH1"/>
<accession>A0A7G5CDH1</accession>